<dbReference type="OrthoDB" id="5839at2759"/>
<dbReference type="AlphaFoldDB" id="A0A2R5GPS7"/>
<comment type="caution">
    <text evidence="2">The sequence shown here is derived from an EMBL/GenBank/DDBJ whole genome shotgun (WGS) entry which is preliminary data.</text>
</comment>
<proteinExistence type="predicted"/>
<evidence type="ECO:0000313" key="2">
    <source>
        <dbReference type="EMBL" id="GBG32309.1"/>
    </source>
</evidence>
<name>A0A2R5GPS7_9STRA</name>
<dbReference type="Gene3D" id="3.30.230.90">
    <property type="match status" value="1"/>
</dbReference>
<reference evidence="2 3" key="1">
    <citation type="submission" date="2017-12" db="EMBL/GenBank/DDBJ databases">
        <title>Sequencing, de novo assembly and annotation of complete genome of a new Thraustochytrid species, strain FCC1311.</title>
        <authorList>
            <person name="Sedici K."/>
            <person name="Godart F."/>
            <person name="Aiese Cigliano R."/>
            <person name="Sanseverino W."/>
            <person name="Barakat M."/>
            <person name="Ortet P."/>
            <person name="Marechal E."/>
            <person name="Cagnac O."/>
            <person name="Amato A."/>
        </authorList>
    </citation>
    <scope>NUCLEOTIDE SEQUENCE [LARGE SCALE GENOMIC DNA]</scope>
</reference>
<evidence type="ECO:0000313" key="3">
    <source>
        <dbReference type="Proteomes" id="UP000241890"/>
    </source>
</evidence>
<evidence type="ECO:0000256" key="1">
    <source>
        <dbReference type="SAM" id="MobiDB-lite"/>
    </source>
</evidence>
<dbReference type="Proteomes" id="UP000241890">
    <property type="component" value="Unassembled WGS sequence"/>
</dbReference>
<keyword evidence="3" id="KW-1185">Reference proteome</keyword>
<feature type="region of interest" description="Disordered" evidence="1">
    <location>
        <begin position="1"/>
        <end position="39"/>
    </location>
</feature>
<accession>A0A2R5GPS7</accession>
<gene>
    <name evidence="2" type="ORF">FCC1311_085342</name>
</gene>
<dbReference type="EMBL" id="BEYU01000120">
    <property type="protein sequence ID" value="GBG32309.1"/>
    <property type="molecule type" value="Genomic_DNA"/>
</dbReference>
<protein>
    <submittedName>
        <fullName evidence="2">Uncharacterized protein</fullName>
    </submittedName>
</protein>
<organism evidence="2 3">
    <name type="scientific">Hondaea fermentalgiana</name>
    <dbReference type="NCBI Taxonomy" id="2315210"/>
    <lineage>
        <taxon>Eukaryota</taxon>
        <taxon>Sar</taxon>
        <taxon>Stramenopiles</taxon>
        <taxon>Bigyra</taxon>
        <taxon>Labyrinthulomycetes</taxon>
        <taxon>Thraustochytrida</taxon>
        <taxon>Thraustochytriidae</taxon>
        <taxon>Hondaea</taxon>
    </lineage>
</organism>
<dbReference type="InterPro" id="IPR053720">
    <property type="entry name" value="Psm_Assembly_Chaperone"/>
</dbReference>
<feature type="compositionally biased region" description="Basic and acidic residues" evidence="1">
    <location>
        <begin position="1"/>
        <end position="30"/>
    </location>
</feature>
<dbReference type="InParanoid" id="A0A2R5GPS7"/>
<sequence>MALKSASKETDEAPLRPSADEPKHGFERGSEPSTGISTGLRCKPHVVWLSQRRASCSSMSAMTEEGLEMWTHESSEGFPETAQARDGAMEMVSCEYHNQWVVFVSEVGRIGTVVEARKDHPRDQTKGGYSVEVKLGDREDMWAEMPPKPQRCHRRQAKSK</sequence>